<keyword evidence="1" id="KW-1133">Transmembrane helix</keyword>
<feature type="signal peptide" evidence="2">
    <location>
        <begin position="1"/>
        <end position="19"/>
    </location>
</feature>
<dbReference type="EMBL" id="JAWDGP010007325">
    <property type="protein sequence ID" value="KAK3725786.1"/>
    <property type="molecule type" value="Genomic_DNA"/>
</dbReference>
<proteinExistence type="predicted"/>
<name>A0AAE0XZ34_9GAST</name>
<evidence type="ECO:0000256" key="2">
    <source>
        <dbReference type="SAM" id="SignalP"/>
    </source>
</evidence>
<gene>
    <name evidence="3" type="ORF">RRG08_030016</name>
</gene>
<feature type="transmembrane region" description="Helical" evidence="1">
    <location>
        <begin position="91"/>
        <end position="118"/>
    </location>
</feature>
<keyword evidence="2" id="KW-0732">Signal</keyword>
<keyword evidence="1" id="KW-0472">Membrane</keyword>
<feature type="chain" id="PRO_5042122345" description="Secreted protein" evidence="2">
    <location>
        <begin position="20"/>
        <end position="127"/>
    </location>
</feature>
<reference evidence="3" key="1">
    <citation type="journal article" date="2023" name="G3 (Bethesda)">
        <title>A reference genome for the long-term kleptoplast-retaining sea slug Elysia crispata morphotype clarki.</title>
        <authorList>
            <person name="Eastman K.E."/>
            <person name="Pendleton A.L."/>
            <person name="Shaikh M.A."/>
            <person name="Suttiyut T."/>
            <person name="Ogas R."/>
            <person name="Tomko P."/>
            <person name="Gavelis G."/>
            <person name="Widhalm J.R."/>
            <person name="Wisecaver J.H."/>
        </authorList>
    </citation>
    <scope>NUCLEOTIDE SEQUENCE</scope>
    <source>
        <strain evidence="3">ECLA1</strain>
    </source>
</reference>
<dbReference type="Proteomes" id="UP001283361">
    <property type="component" value="Unassembled WGS sequence"/>
</dbReference>
<evidence type="ECO:0008006" key="5">
    <source>
        <dbReference type="Google" id="ProtNLM"/>
    </source>
</evidence>
<comment type="caution">
    <text evidence="3">The sequence shown here is derived from an EMBL/GenBank/DDBJ whole genome shotgun (WGS) entry which is preliminary data.</text>
</comment>
<sequence>MLYLVSILTSLSLELIAVGYMVEASALISEGQFFAEIKRHLPISTNIGREFWTLWSRGDHLNIRSSCQRGDTGSRPVGHPEVADSSNELHAFFALVNVATTRIHLAVSFFFFCGAFHFSASKMREFS</sequence>
<protein>
    <recommendedName>
        <fullName evidence="5">Secreted protein</fullName>
    </recommendedName>
</protein>
<evidence type="ECO:0000256" key="1">
    <source>
        <dbReference type="SAM" id="Phobius"/>
    </source>
</evidence>
<evidence type="ECO:0000313" key="4">
    <source>
        <dbReference type="Proteomes" id="UP001283361"/>
    </source>
</evidence>
<evidence type="ECO:0000313" key="3">
    <source>
        <dbReference type="EMBL" id="KAK3725786.1"/>
    </source>
</evidence>
<keyword evidence="4" id="KW-1185">Reference proteome</keyword>
<organism evidence="3 4">
    <name type="scientific">Elysia crispata</name>
    <name type="common">lettuce slug</name>
    <dbReference type="NCBI Taxonomy" id="231223"/>
    <lineage>
        <taxon>Eukaryota</taxon>
        <taxon>Metazoa</taxon>
        <taxon>Spiralia</taxon>
        <taxon>Lophotrochozoa</taxon>
        <taxon>Mollusca</taxon>
        <taxon>Gastropoda</taxon>
        <taxon>Heterobranchia</taxon>
        <taxon>Euthyneura</taxon>
        <taxon>Panpulmonata</taxon>
        <taxon>Sacoglossa</taxon>
        <taxon>Placobranchoidea</taxon>
        <taxon>Plakobranchidae</taxon>
        <taxon>Elysia</taxon>
    </lineage>
</organism>
<accession>A0AAE0XZ34</accession>
<dbReference type="AlphaFoldDB" id="A0AAE0XZ34"/>
<keyword evidence="1" id="KW-0812">Transmembrane</keyword>